<dbReference type="EMBL" id="PCTA01000013">
    <property type="protein sequence ID" value="PIP61841.1"/>
    <property type="molecule type" value="Genomic_DNA"/>
</dbReference>
<dbReference type="GO" id="GO:0005525">
    <property type="term" value="F:GTP binding"/>
    <property type="evidence" value="ECO:0007669"/>
    <property type="project" value="UniProtKB-KW"/>
</dbReference>
<protein>
    <recommendedName>
        <fullName evidence="5">DUF359 domain-containing protein</fullName>
    </recommendedName>
</protein>
<accession>A0A2H0BW33</accession>
<dbReference type="InterPro" id="IPR007164">
    <property type="entry name" value="GTP-dep_dephospho-CoA_kin"/>
</dbReference>
<name>A0A2H0BW33_9BACT</name>
<keyword evidence="1" id="KW-0547">Nucleotide-binding</keyword>
<evidence type="ECO:0000256" key="1">
    <source>
        <dbReference type="ARBA" id="ARBA00022741"/>
    </source>
</evidence>
<keyword evidence="2" id="KW-0342">GTP-binding</keyword>
<dbReference type="Proteomes" id="UP000231246">
    <property type="component" value="Unassembled WGS sequence"/>
</dbReference>
<evidence type="ECO:0008006" key="5">
    <source>
        <dbReference type="Google" id="ProtNLM"/>
    </source>
</evidence>
<proteinExistence type="inferred from homology"/>
<evidence type="ECO:0000256" key="2">
    <source>
        <dbReference type="ARBA" id="ARBA00023134"/>
    </source>
</evidence>
<comment type="caution">
    <text evidence="3">The sequence shown here is derived from an EMBL/GenBank/DDBJ whole genome shotgun (WGS) entry which is preliminary data.</text>
</comment>
<reference evidence="3 4" key="1">
    <citation type="submission" date="2017-09" db="EMBL/GenBank/DDBJ databases">
        <title>Depth-based differentiation of microbial function through sediment-hosted aquifers and enrichment of novel symbionts in the deep terrestrial subsurface.</title>
        <authorList>
            <person name="Probst A.J."/>
            <person name="Ladd B."/>
            <person name="Jarett J.K."/>
            <person name="Geller-Mcgrath D.E."/>
            <person name="Sieber C.M."/>
            <person name="Emerson J.B."/>
            <person name="Anantharaman K."/>
            <person name="Thomas B.C."/>
            <person name="Malmstrom R."/>
            <person name="Stieglmeier M."/>
            <person name="Klingl A."/>
            <person name="Woyke T."/>
            <person name="Ryan C.M."/>
            <person name="Banfield J.F."/>
        </authorList>
    </citation>
    <scope>NUCLEOTIDE SEQUENCE [LARGE SCALE GENOMIC DNA]</scope>
    <source>
        <strain evidence="3">CG22_combo_CG10-13_8_21_14_all_38_20</strain>
    </source>
</reference>
<dbReference type="Pfam" id="PF04019">
    <property type="entry name" value="DUF359"/>
    <property type="match status" value="1"/>
</dbReference>
<gene>
    <name evidence="3" type="ORF">COW99_01970</name>
</gene>
<evidence type="ECO:0000313" key="4">
    <source>
        <dbReference type="Proteomes" id="UP000231246"/>
    </source>
</evidence>
<dbReference type="HAMAP" id="MF_00590">
    <property type="entry name" value="Dephospho_CoA_kinase_GTP_dep"/>
    <property type="match status" value="1"/>
</dbReference>
<dbReference type="AlphaFoldDB" id="A0A2H0BW33"/>
<evidence type="ECO:0000313" key="3">
    <source>
        <dbReference type="EMBL" id="PIP61841.1"/>
    </source>
</evidence>
<dbReference type="PANTHER" id="PTHR40732:SF1">
    <property type="entry name" value="GTP-DEPENDENT DEPHOSPHO-COA KINASE"/>
    <property type="match status" value="1"/>
</dbReference>
<sequence>MEEVELELAQDDQPISSTRIRAGEINREGVVWSKHKTWGKLPKNLRPTLRQPLGPVSSAVQKQIPNKLVVSVGDISTIALIEAGIEPNIAVVDLFVQRKRRYNSLAELNIKSSFKTHEVSNPRGELTKESVLIIAKTIQQLCSRSSNHLIHVVDGEEDLLTLPIILFAPLGSVVYYGQPPMGKNPSGMVVVTVTEDLKEKIFHLLHRFE</sequence>
<dbReference type="GO" id="GO:0016301">
    <property type="term" value="F:kinase activity"/>
    <property type="evidence" value="ECO:0007669"/>
    <property type="project" value="InterPro"/>
</dbReference>
<dbReference type="GO" id="GO:0015937">
    <property type="term" value="P:coenzyme A biosynthetic process"/>
    <property type="evidence" value="ECO:0007669"/>
    <property type="project" value="InterPro"/>
</dbReference>
<organism evidence="3 4">
    <name type="scientific">Candidatus Roizmanbacteria bacterium CG22_combo_CG10-13_8_21_14_all_38_20</name>
    <dbReference type="NCBI Taxonomy" id="1974862"/>
    <lineage>
        <taxon>Bacteria</taxon>
        <taxon>Candidatus Roizmaniibacteriota</taxon>
    </lineage>
</organism>
<dbReference type="PANTHER" id="PTHR40732">
    <property type="entry name" value="UPF0218 PROTEIN TK1697"/>
    <property type="match status" value="1"/>
</dbReference>